<name>A0A426TZD7_9CHLR</name>
<evidence type="ECO:0000259" key="3">
    <source>
        <dbReference type="PROSITE" id="PS50853"/>
    </source>
</evidence>
<dbReference type="CDD" id="cd00198">
    <property type="entry name" value="vWFA"/>
    <property type="match status" value="1"/>
</dbReference>
<dbReference type="EMBL" id="RSAS01000441">
    <property type="protein sequence ID" value="RRR71573.1"/>
    <property type="molecule type" value="Genomic_DNA"/>
</dbReference>
<dbReference type="InterPro" id="IPR003961">
    <property type="entry name" value="FN3_dom"/>
</dbReference>
<dbReference type="NCBIfam" id="NF041940">
    <property type="entry name" value="choice_anch_X"/>
    <property type="match status" value="1"/>
</dbReference>
<reference evidence="4 5" key="1">
    <citation type="submission" date="2018-12" db="EMBL/GenBank/DDBJ databases">
        <title>Genome Sequence of Candidatus Viridilinea halotolerans isolated from saline sulfide-rich spring.</title>
        <authorList>
            <person name="Grouzdev D.S."/>
            <person name="Burganskaya E.I."/>
            <person name="Krutkina M.S."/>
            <person name="Sukhacheva M.V."/>
            <person name="Gorlenko V.M."/>
        </authorList>
    </citation>
    <scope>NUCLEOTIDE SEQUENCE [LARGE SCALE GENOMIC DNA]</scope>
    <source>
        <strain evidence="4">Chok-6</strain>
    </source>
</reference>
<evidence type="ECO:0000256" key="1">
    <source>
        <dbReference type="ARBA" id="ARBA00004239"/>
    </source>
</evidence>
<dbReference type="SMART" id="SM00060">
    <property type="entry name" value="FN3"/>
    <property type="match status" value="2"/>
</dbReference>
<evidence type="ECO:0000313" key="4">
    <source>
        <dbReference type="EMBL" id="RRR71573.1"/>
    </source>
</evidence>
<dbReference type="Gene3D" id="2.60.40.10">
    <property type="entry name" value="Immunoglobulins"/>
    <property type="match status" value="2"/>
</dbReference>
<organism evidence="4 5">
    <name type="scientific">Candidatus Viridilinea halotolerans</name>
    <dbReference type="NCBI Taxonomy" id="2491704"/>
    <lineage>
        <taxon>Bacteria</taxon>
        <taxon>Bacillati</taxon>
        <taxon>Chloroflexota</taxon>
        <taxon>Chloroflexia</taxon>
        <taxon>Chloroflexales</taxon>
        <taxon>Chloroflexineae</taxon>
        <taxon>Oscillochloridaceae</taxon>
        <taxon>Candidatus Viridilinea</taxon>
    </lineage>
</organism>
<sequence>MTGKHTLRLTLHLALLLFVTFASVLPVMLPRQAAAADLADIGLPLANFDNNALPQGWSVLPASGPGWTFNNPGSRTNMTRGSGGFAIADSDHAGRAAMDTELRTPAFSLSGAANARLSFDHIFQPHGQSTAAIDYSVDGGTTWVNLWQQTVQSSGKIGLGLPVAALGQANVILRFRYYNANYDWFWQLDNIQVTAEVARPKPSAPTNLSAQLTNGQVALSWVDRSTNETGFRVERSADGTNWATLSTLPANSTSTRDERAACGSTLSYRVVALLAGGDPSDPSNVAQVTTSECVGVTSINESFDAAPANWTLNPATGATWRFDDPRARTNRTGGTGTFAMVDSDLAGDVPMNASLQTPLLNFAAAQAVRLSFKTSFLVQTRATADVDVSSDNGANWTNVWRKTANFDGPVELDISRHAAGKANVLVRFRYYNATYDWFWQVDDVRIEGLAPPAAPTNLSASLGGNGQINLAWNGGGAPRFEIQRAPATGDTWAKLADVSNGATTFVDDSVASKTTYRYRVKAINAAGASAWSAVATRESGDRTSRTFDVTISLYRNEVTPELRANYERILRYFAESVYEMSNGAQKLGNVKIYLGGANKDSAHIVWVATCHPSANVSGYGRPGDQVNMCDVFNDQLYLTSDGWAQVGGFGSLGHEWGHYFYGLYDEYRNSEEPCDPNDPGGPCVGDTPVPYAMMNNGDDAGNNPDGGQSGDLRWGNFSTARNNTRNTAQHRIFGASSWETLVRPPSEDPRDGQRNRTPTRLHWPELAAVAPGPNETHRVTLVNETARQAARSAMTINWLNSAGQVIHTTGPQAALAQNTTGVVRQFVIDHSARISNTQVLATIKDAVSQQIDAANIGDTIGIIAFGATPTVVQAPLTINSAADRTTLKNALNGITPQASGAADLSAALQTALGNLPESLNRYVILITGGAETTGNPSFAQAGAYQAAGVPIFAFAYPSNAASESILQQLALTTEGAYQAVGGSGRSGLASALQEMRQTTTPELIFDLAEDVMLVEAEATQEVSFTVDSTLGSVDLFAVIDGQLGDATVALSDPDGNDVQLQCAVDDDGGDPRDVTTVCTATLEGTTLKVGTWKLVATADARELFIFYWIEATAAEGEFAYTTTVAAVDGALVNYPDPIIVRASLQREVLVTGLHVTARLVTPDGSERAIMLHDDGNAPDAVANDGEYTGIFDYEGDGEYYVLVDFDNRAGTAKTTLASYQLQRGSNPPAPVTLTENFQRHAATQITVRGWQEDDHTEELDTATPLPLDNSPVGGRIDFADDGDTFKLTVPEGGAGNIVIRVADLALGMDPVVFIFSEDGSIDIVDILDAQPTGNDYLVVPLSVKAGQVFYVTVTHLDEEAVTGYYSISAGPALPLEGMRSLPTKITFPVYLPLVAR</sequence>
<dbReference type="SMART" id="SM00327">
    <property type="entry name" value="VWA"/>
    <property type="match status" value="1"/>
</dbReference>
<comment type="caution">
    <text evidence="4">The sequence shown here is derived from an EMBL/GenBank/DDBJ whole genome shotgun (WGS) entry which is preliminary data.</text>
</comment>
<protein>
    <submittedName>
        <fullName evidence="4">VWA domain-containing protein</fullName>
    </submittedName>
</protein>
<dbReference type="InterPro" id="IPR013783">
    <property type="entry name" value="Ig-like_fold"/>
</dbReference>
<dbReference type="Proteomes" id="UP000280307">
    <property type="component" value="Unassembled WGS sequence"/>
</dbReference>
<dbReference type="InterPro" id="IPR002035">
    <property type="entry name" value="VWF_A"/>
</dbReference>
<dbReference type="InterPro" id="IPR036465">
    <property type="entry name" value="vWFA_dom_sf"/>
</dbReference>
<feature type="domain" description="Fibronectin type-III" evidence="3">
    <location>
        <begin position="201"/>
        <end position="293"/>
    </location>
</feature>
<proteinExistence type="predicted"/>
<gene>
    <name evidence="4" type="ORF">EI684_11485</name>
</gene>
<dbReference type="PROSITE" id="PS50853">
    <property type="entry name" value="FN3"/>
    <property type="match status" value="2"/>
</dbReference>
<dbReference type="Gene3D" id="2.60.120.200">
    <property type="match status" value="2"/>
</dbReference>
<comment type="subcellular location">
    <subcellularLocation>
        <location evidence="1">Secreted</location>
        <location evidence="1">Extracellular space</location>
    </subcellularLocation>
</comment>
<dbReference type="SUPFAM" id="SSF53300">
    <property type="entry name" value="vWA-like"/>
    <property type="match status" value="1"/>
</dbReference>
<feature type="domain" description="VWFA" evidence="2">
    <location>
        <begin position="826"/>
        <end position="995"/>
    </location>
</feature>
<dbReference type="PROSITE" id="PS50234">
    <property type="entry name" value="VWFA"/>
    <property type="match status" value="1"/>
</dbReference>
<dbReference type="InterPro" id="IPR036116">
    <property type="entry name" value="FN3_sf"/>
</dbReference>
<feature type="domain" description="Fibronectin type-III" evidence="3">
    <location>
        <begin position="454"/>
        <end position="542"/>
    </location>
</feature>
<accession>A0A426TZD7</accession>
<dbReference type="SUPFAM" id="SSF49265">
    <property type="entry name" value="Fibronectin type III"/>
    <property type="match status" value="1"/>
</dbReference>
<dbReference type="GO" id="GO:0005576">
    <property type="term" value="C:extracellular region"/>
    <property type="evidence" value="ECO:0007669"/>
    <property type="project" value="UniProtKB-SubCell"/>
</dbReference>
<evidence type="ECO:0000313" key="5">
    <source>
        <dbReference type="Proteomes" id="UP000280307"/>
    </source>
</evidence>
<dbReference type="Gene3D" id="2.60.120.380">
    <property type="match status" value="1"/>
</dbReference>
<evidence type="ECO:0000259" key="2">
    <source>
        <dbReference type="PROSITE" id="PS50234"/>
    </source>
</evidence>
<dbReference type="Gene3D" id="3.40.50.410">
    <property type="entry name" value="von Willebrand factor, type A domain"/>
    <property type="match status" value="1"/>
</dbReference>
<dbReference type="CDD" id="cd00063">
    <property type="entry name" value="FN3"/>
    <property type="match status" value="1"/>
</dbReference>
<dbReference type="Pfam" id="PF00092">
    <property type="entry name" value="VWA"/>
    <property type="match status" value="1"/>
</dbReference>